<evidence type="ECO:0000256" key="1">
    <source>
        <dbReference type="ARBA" id="ARBA00023015"/>
    </source>
</evidence>
<keyword evidence="2" id="KW-0238">DNA-binding</keyword>
<dbReference type="InterPro" id="IPR036244">
    <property type="entry name" value="TipA-like_antibiotic-bd"/>
</dbReference>
<dbReference type="PROSITE" id="PS50937">
    <property type="entry name" value="HTH_MERR_2"/>
    <property type="match status" value="1"/>
</dbReference>
<evidence type="ECO:0000313" key="7">
    <source>
        <dbReference type="Proteomes" id="UP000664857"/>
    </source>
</evidence>
<sequence length="247" mass="28929">MYLIIEFANLTGVTVRTLRYYDEIDLLKPHQVNEAGHRIYTEKESKQLQQILFLRELDFSLKETKELLANETNQLAFFEEQRLALIAKKDHLTDIIHLIEDTIKEQKGQLNMTDSERFKAFKNKQLKENRDKYGQEIIDTYGQESLESSEKKYQQLSEKELFGEMPEIESELLDLLKADVVIPSDSAARIYALHAKWLSFSLDLTPQIHLSLVDMYLLDDRFKAYYDDKSGAGATQRLHDIVHFYSK</sequence>
<keyword evidence="7" id="KW-1185">Reference proteome</keyword>
<protein>
    <submittedName>
        <fullName evidence="6">MerR family transcriptional regulator</fullName>
    </submittedName>
</protein>
<dbReference type="SUPFAM" id="SSF89082">
    <property type="entry name" value="Antibiotic binding domain of TipA-like multidrug resistance regulators"/>
    <property type="match status" value="1"/>
</dbReference>
<comment type="caution">
    <text evidence="6">The sequence shown here is derived from an EMBL/GenBank/DDBJ whole genome shotgun (WGS) entry which is preliminary data.</text>
</comment>
<dbReference type="CDD" id="cd01106">
    <property type="entry name" value="HTH_TipAL-Mta"/>
    <property type="match status" value="1"/>
</dbReference>
<evidence type="ECO:0000256" key="3">
    <source>
        <dbReference type="ARBA" id="ARBA00023159"/>
    </source>
</evidence>
<keyword evidence="3" id="KW-0010">Activator</keyword>
<evidence type="ECO:0000256" key="2">
    <source>
        <dbReference type="ARBA" id="ARBA00023125"/>
    </source>
</evidence>
<keyword evidence="1" id="KW-0805">Transcription regulation</keyword>
<keyword evidence="4" id="KW-0804">Transcription</keyword>
<dbReference type="InterPro" id="IPR012925">
    <property type="entry name" value="TipAS_dom"/>
</dbReference>
<proteinExistence type="predicted"/>
<dbReference type="SMART" id="SM00422">
    <property type="entry name" value="HTH_MERR"/>
    <property type="match status" value="1"/>
</dbReference>
<dbReference type="EMBL" id="JAFLVX010000020">
    <property type="protein sequence ID" value="MBO0477075.1"/>
    <property type="molecule type" value="Genomic_DNA"/>
</dbReference>
<dbReference type="InterPro" id="IPR047057">
    <property type="entry name" value="MerR_fam"/>
</dbReference>
<evidence type="ECO:0000313" key="6">
    <source>
        <dbReference type="EMBL" id="MBO0477075.1"/>
    </source>
</evidence>
<dbReference type="Pfam" id="PF07739">
    <property type="entry name" value="TipAS"/>
    <property type="match status" value="1"/>
</dbReference>
<evidence type="ECO:0000256" key="4">
    <source>
        <dbReference type="ARBA" id="ARBA00023163"/>
    </source>
</evidence>
<dbReference type="InterPro" id="IPR000551">
    <property type="entry name" value="MerR-type_HTH_dom"/>
</dbReference>
<name>A0ABS3HTP2_9ENTE</name>
<dbReference type="InterPro" id="IPR009061">
    <property type="entry name" value="DNA-bd_dom_put_sf"/>
</dbReference>
<organism evidence="6 7">
    <name type="scientific">Candidatus Vagococcus giribetii</name>
    <dbReference type="NCBI Taxonomy" id="2230876"/>
    <lineage>
        <taxon>Bacteria</taxon>
        <taxon>Bacillati</taxon>
        <taxon>Bacillota</taxon>
        <taxon>Bacilli</taxon>
        <taxon>Lactobacillales</taxon>
        <taxon>Enterococcaceae</taxon>
        <taxon>Vagococcus</taxon>
    </lineage>
</organism>
<dbReference type="PANTHER" id="PTHR30204:SF90">
    <property type="entry name" value="HTH-TYPE TRANSCRIPTIONAL ACTIVATOR MTA"/>
    <property type="match status" value="1"/>
</dbReference>
<dbReference type="RefSeq" id="WP_206966720.1">
    <property type="nucleotide sequence ID" value="NZ_JAFLVX010000020.1"/>
</dbReference>
<dbReference type="Proteomes" id="UP000664857">
    <property type="component" value="Unassembled WGS sequence"/>
</dbReference>
<dbReference type="SUPFAM" id="SSF46955">
    <property type="entry name" value="Putative DNA-binding domain"/>
    <property type="match status" value="1"/>
</dbReference>
<gene>
    <name evidence="6" type="ORF">DOK76_08330</name>
</gene>
<dbReference type="Gene3D" id="1.10.490.50">
    <property type="entry name" value="Antibiotic binding domain of TipA-like multidrug resistance regulators"/>
    <property type="match status" value="1"/>
</dbReference>
<dbReference type="PANTHER" id="PTHR30204">
    <property type="entry name" value="REDOX-CYCLING DRUG-SENSING TRANSCRIPTIONAL ACTIVATOR SOXR"/>
    <property type="match status" value="1"/>
</dbReference>
<dbReference type="Pfam" id="PF13411">
    <property type="entry name" value="MerR_1"/>
    <property type="match status" value="1"/>
</dbReference>
<evidence type="ECO:0000259" key="5">
    <source>
        <dbReference type="PROSITE" id="PS50937"/>
    </source>
</evidence>
<dbReference type="Gene3D" id="1.10.1660.10">
    <property type="match status" value="1"/>
</dbReference>
<accession>A0ABS3HTP2</accession>
<reference evidence="6 7" key="1">
    <citation type="submission" date="2021-03" db="EMBL/GenBank/DDBJ databases">
        <title>Enterococcal diversity collection.</title>
        <authorList>
            <person name="Gilmore M.S."/>
            <person name="Schwartzman J."/>
            <person name="Van Tyne D."/>
            <person name="Martin M."/>
            <person name="Earl A.M."/>
            <person name="Manson A.L."/>
            <person name="Straub T."/>
            <person name="Salamzade R."/>
            <person name="Saavedra J."/>
            <person name="Lebreton F."/>
            <person name="Prichula J."/>
            <person name="Schaufler K."/>
            <person name="Gaca A."/>
            <person name="Sgardioli B."/>
            <person name="Wagenaar J."/>
            <person name="Strong T."/>
        </authorList>
    </citation>
    <scope>NUCLEOTIDE SEQUENCE [LARGE SCALE GENOMIC DNA]</scope>
    <source>
        <strain evidence="6 7">DIV0080</strain>
    </source>
</reference>
<feature type="domain" description="HTH merR-type" evidence="5">
    <location>
        <begin position="1"/>
        <end position="70"/>
    </location>
</feature>